<dbReference type="Proteomes" id="UP000001861">
    <property type="component" value="Unassembled WGS sequence"/>
</dbReference>
<dbReference type="EMBL" id="AACS02000007">
    <property type="protein sequence ID" value="EFI27315.1"/>
    <property type="molecule type" value="Genomic_DNA"/>
</dbReference>
<evidence type="ECO:0000313" key="2">
    <source>
        <dbReference type="Proteomes" id="UP000001861"/>
    </source>
</evidence>
<protein>
    <submittedName>
        <fullName evidence="1">Uncharacterized protein</fullName>
    </submittedName>
</protein>
<dbReference type="VEuPathDB" id="FungiDB:CC1G_14787"/>
<dbReference type="HOGENOM" id="CLU_2454665_0_0_1"/>
<dbReference type="KEGG" id="cci:CC1G_14787"/>
<dbReference type="GeneID" id="9379135"/>
<accession>D6RNG8</accession>
<reference evidence="1 2" key="1">
    <citation type="journal article" date="2010" name="Proc. Natl. Acad. Sci. U.S.A.">
        <title>Insights into evolution of multicellular fungi from the assembled chromosomes of the mushroom Coprinopsis cinerea (Coprinus cinereus).</title>
        <authorList>
            <person name="Stajich J.E."/>
            <person name="Wilke S.K."/>
            <person name="Ahren D."/>
            <person name="Au C.H."/>
            <person name="Birren B.W."/>
            <person name="Borodovsky M."/>
            <person name="Burns C."/>
            <person name="Canback B."/>
            <person name="Casselton L.A."/>
            <person name="Cheng C.K."/>
            <person name="Deng J."/>
            <person name="Dietrich F.S."/>
            <person name="Fargo D.C."/>
            <person name="Farman M.L."/>
            <person name="Gathman A.C."/>
            <person name="Goldberg J."/>
            <person name="Guigo R."/>
            <person name="Hoegger P.J."/>
            <person name="Hooker J.B."/>
            <person name="Huggins A."/>
            <person name="James T.Y."/>
            <person name="Kamada T."/>
            <person name="Kilaru S."/>
            <person name="Kodira C."/>
            <person name="Kues U."/>
            <person name="Kupfer D."/>
            <person name="Kwan H.S."/>
            <person name="Lomsadze A."/>
            <person name="Li W."/>
            <person name="Lilly W.W."/>
            <person name="Ma L.J."/>
            <person name="Mackey A.J."/>
            <person name="Manning G."/>
            <person name="Martin F."/>
            <person name="Muraguchi H."/>
            <person name="Natvig D.O."/>
            <person name="Palmerini H."/>
            <person name="Ramesh M.A."/>
            <person name="Rehmeyer C.J."/>
            <person name="Roe B.A."/>
            <person name="Shenoy N."/>
            <person name="Stanke M."/>
            <person name="Ter-Hovhannisyan V."/>
            <person name="Tunlid A."/>
            <person name="Velagapudi R."/>
            <person name="Vision T.J."/>
            <person name="Zeng Q."/>
            <person name="Zolan M.E."/>
            <person name="Pukkila P.J."/>
        </authorList>
    </citation>
    <scope>NUCLEOTIDE SEQUENCE [LARGE SCALE GENOMIC DNA]</scope>
    <source>
        <strain evidence="2">Okayama-7 / 130 / ATCC MYA-4618 / FGSC 9003</strain>
    </source>
</reference>
<organism evidence="1 2">
    <name type="scientific">Coprinopsis cinerea (strain Okayama-7 / 130 / ATCC MYA-4618 / FGSC 9003)</name>
    <name type="common">Inky cap fungus</name>
    <name type="synonym">Hormographiella aspergillata</name>
    <dbReference type="NCBI Taxonomy" id="240176"/>
    <lineage>
        <taxon>Eukaryota</taxon>
        <taxon>Fungi</taxon>
        <taxon>Dikarya</taxon>
        <taxon>Basidiomycota</taxon>
        <taxon>Agaricomycotina</taxon>
        <taxon>Agaricomycetes</taxon>
        <taxon>Agaricomycetidae</taxon>
        <taxon>Agaricales</taxon>
        <taxon>Agaricineae</taxon>
        <taxon>Psathyrellaceae</taxon>
        <taxon>Coprinopsis</taxon>
    </lineage>
</organism>
<proteinExistence type="predicted"/>
<keyword evidence="2" id="KW-1185">Reference proteome</keyword>
<dbReference type="RefSeq" id="XP_002910809.1">
    <property type="nucleotide sequence ID" value="XM_002910763.1"/>
</dbReference>
<evidence type="ECO:0000313" key="1">
    <source>
        <dbReference type="EMBL" id="EFI27315.1"/>
    </source>
</evidence>
<name>D6RNG8_COPC7</name>
<dbReference type="InParanoid" id="D6RNG8"/>
<comment type="caution">
    <text evidence="1">The sequence shown here is derived from an EMBL/GenBank/DDBJ whole genome shotgun (WGS) entry which is preliminary data.</text>
</comment>
<sequence>MNRDVIQGGTVIGSNGANRVTQVECEVMLEPGACYVGKTRIERVVKDKVNVRGGDPITAQLEKSKLANRTSWCRANRVLTRIGLHLTQW</sequence>
<gene>
    <name evidence="1" type="ORF">CC1G_14787</name>
</gene>
<dbReference type="AlphaFoldDB" id="D6RNG8"/>